<name>A0ABP7T846_9PSEU</name>
<dbReference type="InterPro" id="IPR029063">
    <property type="entry name" value="SAM-dependent_MTases_sf"/>
</dbReference>
<evidence type="ECO:0000313" key="1">
    <source>
        <dbReference type="EMBL" id="GAA4022189.1"/>
    </source>
</evidence>
<dbReference type="SUPFAM" id="SSF53335">
    <property type="entry name" value="S-adenosyl-L-methionine-dependent methyltransferases"/>
    <property type="match status" value="1"/>
</dbReference>
<proteinExistence type="predicted"/>
<accession>A0ABP7T846</accession>
<reference evidence="2" key="1">
    <citation type="journal article" date="2019" name="Int. J. Syst. Evol. Microbiol.">
        <title>The Global Catalogue of Microorganisms (GCM) 10K type strain sequencing project: providing services to taxonomists for standard genome sequencing and annotation.</title>
        <authorList>
            <consortium name="The Broad Institute Genomics Platform"/>
            <consortium name="The Broad Institute Genome Sequencing Center for Infectious Disease"/>
            <person name="Wu L."/>
            <person name="Ma J."/>
        </authorList>
    </citation>
    <scope>NUCLEOTIDE SEQUENCE [LARGE SCALE GENOMIC DNA]</scope>
    <source>
        <strain evidence="2">JCM 17342</strain>
    </source>
</reference>
<organism evidence="1 2">
    <name type="scientific">Allokutzneria multivorans</name>
    <dbReference type="NCBI Taxonomy" id="1142134"/>
    <lineage>
        <taxon>Bacteria</taxon>
        <taxon>Bacillati</taxon>
        <taxon>Actinomycetota</taxon>
        <taxon>Actinomycetes</taxon>
        <taxon>Pseudonocardiales</taxon>
        <taxon>Pseudonocardiaceae</taxon>
        <taxon>Allokutzneria</taxon>
    </lineage>
</organism>
<dbReference type="CDD" id="cd02440">
    <property type="entry name" value="AdoMet_MTases"/>
    <property type="match status" value="1"/>
</dbReference>
<keyword evidence="1" id="KW-0489">Methyltransferase</keyword>
<protein>
    <submittedName>
        <fullName evidence="1">SAM-dependent methyltransferase</fullName>
    </submittedName>
</protein>
<sequence length="272" mass="29760">MSDWIPDGIDLSKPSAARVYDYYLGGGHNFEVDRVFAERALVAHPFAREMAVINRTFVRRAVQLMVGRGIRQFLDLGSGIPTVGNVHEIAGDSRVVYVDCEDVAVAHTRMILKGSDRATVVHADAARPEDVLRAPETTRMLDFDEPVGVLAATVFHYVPEQHDPFAALERYRDAVAPGSYLAISHLASDGLPAMIEQMAAMMKESRNSIHARPCAEIARMFGDFEMEEPGLAGVAHWQSERPVDAVRHLDVGLLIQAGIGRKPTGRGSSDTG</sequence>
<gene>
    <name evidence="1" type="ORF">GCM10022247_52990</name>
</gene>
<dbReference type="RefSeq" id="WP_344880058.1">
    <property type="nucleotide sequence ID" value="NZ_BAABAL010000018.1"/>
</dbReference>
<dbReference type="GO" id="GO:0032259">
    <property type="term" value="P:methylation"/>
    <property type="evidence" value="ECO:0007669"/>
    <property type="project" value="UniProtKB-KW"/>
</dbReference>
<comment type="caution">
    <text evidence="1">The sequence shown here is derived from an EMBL/GenBank/DDBJ whole genome shotgun (WGS) entry which is preliminary data.</text>
</comment>
<dbReference type="Gene3D" id="3.40.50.150">
    <property type="entry name" value="Vaccinia Virus protein VP39"/>
    <property type="match status" value="1"/>
</dbReference>
<dbReference type="Pfam" id="PF04672">
    <property type="entry name" value="Methyltransf_19"/>
    <property type="match status" value="1"/>
</dbReference>
<dbReference type="PIRSF" id="PIRSF017393">
    <property type="entry name" value="MTase_SAV2177"/>
    <property type="match status" value="1"/>
</dbReference>
<dbReference type="InterPro" id="IPR006764">
    <property type="entry name" value="SAM_dep_MeTrfase_SAV2177_type"/>
</dbReference>
<keyword evidence="2" id="KW-1185">Reference proteome</keyword>
<dbReference type="EMBL" id="BAABAL010000018">
    <property type="protein sequence ID" value="GAA4022189.1"/>
    <property type="molecule type" value="Genomic_DNA"/>
</dbReference>
<dbReference type="Proteomes" id="UP001501747">
    <property type="component" value="Unassembled WGS sequence"/>
</dbReference>
<keyword evidence="1" id="KW-0808">Transferase</keyword>
<dbReference type="GO" id="GO:0008168">
    <property type="term" value="F:methyltransferase activity"/>
    <property type="evidence" value="ECO:0007669"/>
    <property type="project" value="UniProtKB-KW"/>
</dbReference>
<evidence type="ECO:0000313" key="2">
    <source>
        <dbReference type="Proteomes" id="UP001501747"/>
    </source>
</evidence>